<dbReference type="OrthoDB" id="164025at2759"/>
<accession>A0A0N4V2E8</accession>
<dbReference type="Proteomes" id="UP000274131">
    <property type="component" value="Unassembled WGS sequence"/>
</dbReference>
<reference evidence="4 5" key="2">
    <citation type="submission" date="2018-10" db="EMBL/GenBank/DDBJ databases">
        <authorList>
            <consortium name="Pathogen Informatics"/>
        </authorList>
    </citation>
    <scope>NUCLEOTIDE SEQUENCE [LARGE SCALE GENOMIC DNA]</scope>
</reference>
<reference evidence="6" key="1">
    <citation type="submission" date="2017-02" db="UniProtKB">
        <authorList>
            <consortium name="WormBaseParasite"/>
        </authorList>
    </citation>
    <scope>IDENTIFICATION</scope>
</reference>
<dbReference type="WBParaSite" id="EVEC_0000416701-mRNA-1">
    <property type="protein sequence ID" value="EVEC_0000416701-mRNA-1"/>
    <property type="gene ID" value="EVEC_0000416701"/>
</dbReference>
<organism evidence="6">
    <name type="scientific">Enterobius vermicularis</name>
    <name type="common">Human pinworm</name>
    <dbReference type="NCBI Taxonomy" id="51028"/>
    <lineage>
        <taxon>Eukaryota</taxon>
        <taxon>Metazoa</taxon>
        <taxon>Ecdysozoa</taxon>
        <taxon>Nematoda</taxon>
        <taxon>Chromadorea</taxon>
        <taxon>Rhabditida</taxon>
        <taxon>Spirurina</taxon>
        <taxon>Oxyuridomorpha</taxon>
        <taxon>Oxyuroidea</taxon>
        <taxon>Oxyuridae</taxon>
        <taxon>Enterobius</taxon>
    </lineage>
</organism>
<dbReference type="GO" id="GO:0007507">
    <property type="term" value="P:heart development"/>
    <property type="evidence" value="ECO:0007669"/>
    <property type="project" value="TreeGrafter"/>
</dbReference>
<feature type="region of interest" description="Disordered" evidence="1">
    <location>
        <begin position="115"/>
        <end position="136"/>
    </location>
</feature>
<feature type="compositionally biased region" description="Polar residues" evidence="1">
    <location>
        <begin position="115"/>
        <end position="130"/>
    </location>
</feature>
<dbReference type="InterPro" id="IPR007699">
    <property type="entry name" value="SGS_dom"/>
</dbReference>
<name>A0A0N4V2E8_ENTVE</name>
<gene>
    <name evidence="4" type="ORF">EVEC_LOCUS3875</name>
</gene>
<evidence type="ECO:0000313" key="4">
    <source>
        <dbReference type="EMBL" id="VDD88840.1"/>
    </source>
</evidence>
<dbReference type="InterPro" id="IPR008978">
    <property type="entry name" value="HSP20-like_chaperone"/>
</dbReference>
<evidence type="ECO:0000259" key="2">
    <source>
        <dbReference type="PROSITE" id="PS51048"/>
    </source>
</evidence>
<evidence type="ECO:0000313" key="5">
    <source>
        <dbReference type="Proteomes" id="UP000274131"/>
    </source>
</evidence>
<sequence length="298" mass="33863">MAMDSAAEVSQFVWYPPKQLALSNLLKWTADNFCIDLSNPFLTNSYKASLFKAEQRILETSPFLFTAFSLGHPVRRNLHELQSLRSIASRPYVQNLLDKEIDGCQKRLEELQSTSVESPLNGTATSSDTPSKPFMPSGPLPTVKITNYAWDQSDKFVKLYLTIPGIHTVPANQIVVNFASNRFDMTATNVDGKNYELVMKGLMQQIDPGASYFKQKTDSLLIMLKKKEGGKWEHLVKAETSTKDKSNFKFDEKADPQESLMKMMKQMYDEGDDDMKRTIRKAWHESQTNKAKNPDLDV</sequence>
<dbReference type="GO" id="GO:0005634">
    <property type="term" value="C:nucleus"/>
    <property type="evidence" value="ECO:0007669"/>
    <property type="project" value="TreeGrafter"/>
</dbReference>
<dbReference type="PANTHER" id="PTHR13164">
    <property type="entry name" value="CALICYLIN BINDING PROTEIN"/>
    <property type="match status" value="1"/>
</dbReference>
<dbReference type="CDD" id="cd06468">
    <property type="entry name" value="p23_CacyBP"/>
    <property type="match status" value="1"/>
</dbReference>
<dbReference type="STRING" id="51028.A0A0N4V2E8"/>
<dbReference type="GO" id="GO:0031625">
    <property type="term" value="F:ubiquitin protein ligase binding"/>
    <property type="evidence" value="ECO:0007669"/>
    <property type="project" value="InterPro"/>
</dbReference>
<dbReference type="PANTHER" id="PTHR13164:SF3">
    <property type="entry name" value="CALCYCLIN-BINDING PROTEIN"/>
    <property type="match status" value="1"/>
</dbReference>
<evidence type="ECO:0000256" key="1">
    <source>
        <dbReference type="SAM" id="MobiDB-lite"/>
    </source>
</evidence>
<dbReference type="Pfam" id="PF04969">
    <property type="entry name" value="CS"/>
    <property type="match status" value="1"/>
</dbReference>
<feature type="domain" description="CS" evidence="3">
    <location>
        <begin position="143"/>
        <end position="236"/>
    </location>
</feature>
<evidence type="ECO:0000259" key="3">
    <source>
        <dbReference type="PROSITE" id="PS51203"/>
    </source>
</evidence>
<dbReference type="InterPro" id="IPR052289">
    <property type="entry name" value="Calcyclin-binding_UBL-bridge"/>
</dbReference>
<evidence type="ECO:0000313" key="6">
    <source>
        <dbReference type="WBParaSite" id="EVEC_0000416701-mRNA-1"/>
    </source>
</evidence>
<dbReference type="PROSITE" id="PS51048">
    <property type="entry name" value="SGS"/>
    <property type="match status" value="1"/>
</dbReference>
<keyword evidence="5" id="KW-1185">Reference proteome</keyword>
<dbReference type="EMBL" id="UXUI01007705">
    <property type="protein sequence ID" value="VDD88840.1"/>
    <property type="molecule type" value="Genomic_DNA"/>
</dbReference>
<dbReference type="InterPro" id="IPR037893">
    <property type="entry name" value="CS_CacyBP"/>
</dbReference>
<protein>
    <submittedName>
        <fullName evidence="6">Calcyclin-binding protein</fullName>
    </submittedName>
</protein>
<dbReference type="Gene3D" id="2.60.40.790">
    <property type="match status" value="1"/>
</dbReference>
<proteinExistence type="predicted"/>
<feature type="domain" description="SGS" evidence="2">
    <location>
        <begin position="221"/>
        <end position="298"/>
    </location>
</feature>
<dbReference type="AlphaFoldDB" id="A0A0N4V2E8"/>
<dbReference type="SUPFAM" id="SSF49764">
    <property type="entry name" value="HSP20-like chaperones"/>
    <property type="match status" value="1"/>
</dbReference>
<dbReference type="GO" id="GO:0044548">
    <property type="term" value="F:S100 protein binding"/>
    <property type="evidence" value="ECO:0007669"/>
    <property type="project" value="InterPro"/>
</dbReference>
<dbReference type="PROSITE" id="PS51203">
    <property type="entry name" value="CS"/>
    <property type="match status" value="1"/>
</dbReference>
<dbReference type="FunFam" id="2.60.40.790:FF:000040">
    <property type="entry name" value="Calcyclin binding protein"/>
    <property type="match status" value="1"/>
</dbReference>
<dbReference type="InterPro" id="IPR007052">
    <property type="entry name" value="CS_dom"/>
</dbReference>
<dbReference type="GO" id="GO:0015631">
    <property type="term" value="F:tubulin binding"/>
    <property type="evidence" value="ECO:0007669"/>
    <property type="project" value="InterPro"/>
</dbReference>